<keyword evidence="3" id="KW-0808">Transferase</keyword>
<feature type="transmembrane region" description="Helical" evidence="1">
    <location>
        <begin position="21"/>
        <end position="47"/>
    </location>
</feature>
<protein>
    <submittedName>
        <fullName evidence="3">Histidine kinase</fullName>
    </submittedName>
</protein>
<evidence type="ECO:0000313" key="4">
    <source>
        <dbReference type="Proteomes" id="UP001199919"/>
    </source>
</evidence>
<feature type="domain" description="Signal transduction histidine kinase internal region" evidence="2">
    <location>
        <begin position="106"/>
        <end position="183"/>
    </location>
</feature>
<dbReference type="GO" id="GO:0016301">
    <property type="term" value="F:kinase activity"/>
    <property type="evidence" value="ECO:0007669"/>
    <property type="project" value="UniProtKB-KW"/>
</dbReference>
<proteinExistence type="predicted"/>
<dbReference type="RefSeq" id="WP_232175170.1">
    <property type="nucleotide sequence ID" value="NZ_JAJPWV010000001.1"/>
</dbReference>
<comment type="caution">
    <text evidence="3">The sequence shown here is derived from an EMBL/GenBank/DDBJ whole genome shotgun (WGS) entry which is preliminary data.</text>
</comment>
<organism evidence="3 4">
    <name type="scientific">Mucilaginibacter roseus</name>
    <dbReference type="NCBI Taxonomy" id="1528868"/>
    <lineage>
        <taxon>Bacteria</taxon>
        <taxon>Pseudomonadati</taxon>
        <taxon>Bacteroidota</taxon>
        <taxon>Sphingobacteriia</taxon>
        <taxon>Sphingobacteriales</taxon>
        <taxon>Sphingobacteriaceae</taxon>
        <taxon>Mucilaginibacter</taxon>
    </lineage>
</organism>
<dbReference type="Pfam" id="PF06580">
    <property type="entry name" value="His_kinase"/>
    <property type="match status" value="1"/>
</dbReference>
<feature type="transmembrane region" description="Helical" evidence="1">
    <location>
        <begin position="67"/>
        <end position="87"/>
    </location>
</feature>
<dbReference type="Proteomes" id="UP001199919">
    <property type="component" value="Unassembled WGS sequence"/>
</dbReference>
<keyword evidence="1" id="KW-0812">Transmembrane</keyword>
<sequence length="290" mass="33487">MLAFYALYGYLMPDYFRRRNLSRLILLSLLLILVLAGLAAWIMGILLQNMIVPIHFEFSWTYRDMQYNRLFMALLGIMAGIFVKLALDRFELRRNLAALEKERSAAELIYLKAQLNPHFLFNSLNSLYSQLELGTGDPKQTLSALSDMLRYQLYDSEQELAALDKELDYLADYIALQKLRLDNCTVNYVVDGDSKSQKIAPLLLIAFVENTFKHVSDNLTENFIDINIQIHEGQLRFYCSNSYEVAATGKGIGLDNVRKRLSLIYGKRHQLEIKQENNIYEVELTLCLKS</sequence>
<dbReference type="EMBL" id="JAJPWV010000001">
    <property type="protein sequence ID" value="MCD8739300.1"/>
    <property type="molecule type" value="Genomic_DNA"/>
</dbReference>
<dbReference type="InterPro" id="IPR036890">
    <property type="entry name" value="HATPase_C_sf"/>
</dbReference>
<dbReference type="InterPro" id="IPR050640">
    <property type="entry name" value="Bact_2-comp_sensor_kinase"/>
</dbReference>
<dbReference type="Gene3D" id="3.30.565.10">
    <property type="entry name" value="Histidine kinase-like ATPase, C-terminal domain"/>
    <property type="match status" value="1"/>
</dbReference>
<dbReference type="PANTHER" id="PTHR34220:SF7">
    <property type="entry name" value="SENSOR HISTIDINE KINASE YPDA"/>
    <property type="match status" value="1"/>
</dbReference>
<keyword evidence="1" id="KW-0472">Membrane</keyword>
<dbReference type="InterPro" id="IPR010559">
    <property type="entry name" value="Sig_transdc_His_kin_internal"/>
</dbReference>
<accession>A0ABS8TWP4</accession>
<dbReference type="PANTHER" id="PTHR34220">
    <property type="entry name" value="SENSOR HISTIDINE KINASE YPDA"/>
    <property type="match status" value="1"/>
</dbReference>
<evidence type="ECO:0000313" key="3">
    <source>
        <dbReference type="EMBL" id="MCD8739300.1"/>
    </source>
</evidence>
<gene>
    <name evidence="3" type="ORF">LT679_01690</name>
</gene>
<keyword evidence="1" id="KW-1133">Transmembrane helix</keyword>
<evidence type="ECO:0000259" key="2">
    <source>
        <dbReference type="Pfam" id="PF06580"/>
    </source>
</evidence>
<evidence type="ECO:0000256" key="1">
    <source>
        <dbReference type="SAM" id="Phobius"/>
    </source>
</evidence>
<keyword evidence="3" id="KW-0418">Kinase</keyword>
<reference evidence="3 4" key="1">
    <citation type="submission" date="2021-12" db="EMBL/GenBank/DDBJ databases">
        <title>Mucilaginibacter roseus genome.</title>
        <authorList>
            <person name="Ferreira J.R."/>
            <person name="Newman J.D."/>
        </authorList>
    </citation>
    <scope>NUCLEOTIDE SEQUENCE [LARGE SCALE GENOMIC DNA]</scope>
    <source>
        <strain evidence="3 4">LMG 28454</strain>
    </source>
</reference>
<name>A0ABS8TWP4_9SPHI</name>
<keyword evidence="4" id="KW-1185">Reference proteome</keyword>